<feature type="compositionally biased region" description="Low complexity" evidence="1">
    <location>
        <begin position="146"/>
        <end position="159"/>
    </location>
</feature>
<evidence type="ECO:0000313" key="2">
    <source>
        <dbReference type="EMBL" id="GMI36269.1"/>
    </source>
</evidence>
<dbReference type="Proteomes" id="UP001165060">
    <property type="component" value="Unassembled WGS sequence"/>
</dbReference>
<evidence type="ECO:0000313" key="3">
    <source>
        <dbReference type="Proteomes" id="UP001165060"/>
    </source>
</evidence>
<feature type="region of interest" description="Disordered" evidence="1">
    <location>
        <begin position="194"/>
        <end position="258"/>
    </location>
</feature>
<dbReference type="EMBL" id="BRYB01001915">
    <property type="protein sequence ID" value="GMI36269.1"/>
    <property type="molecule type" value="Genomic_DNA"/>
</dbReference>
<accession>A0ABQ6MYE6</accession>
<evidence type="ECO:0000256" key="1">
    <source>
        <dbReference type="SAM" id="MobiDB-lite"/>
    </source>
</evidence>
<feature type="region of interest" description="Disordered" evidence="1">
    <location>
        <begin position="333"/>
        <end position="361"/>
    </location>
</feature>
<reference evidence="2 3" key="1">
    <citation type="journal article" date="2023" name="Commun. Biol.">
        <title>Genome analysis of Parmales, the sister group of diatoms, reveals the evolutionary specialization of diatoms from phago-mixotrophs to photoautotrophs.</title>
        <authorList>
            <person name="Ban H."/>
            <person name="Sato S."/>
            <person name="Yoshikawa S."/>
            <person name="Yamada K."/>
            <person name="Nakamura Y."/>
            <person name="Ichinomiya M."/>
            <person name="Sato N."/>
            <person name="Blanc-Mathieu R."/>
            <person name="Endo H."/>
            <person name="Kuwata A."/>
            <person name="Ogata H."/>
        </authorList>
    </citation>
    <scope>NUCLEOTIDE SEQUENCE [LARGE SCALE GENOMIC DNA]</scope>
</reference>
<dbReference type="PANTHER" id="PTHR21575">
    <property type="entry name" value="PROTEIN HID1"/>
    <property type="match status" value="1"/>
</dbReference>
<comment type="caution">
    <text evidence="2">The sequence shown here is derived from an EMBL/GenBank/DDBJ whole genome shotgun (WGS) entry which is preliminary data.</text>
</comment>
<gene>
    <name evidence="2" type="ORF">TeGR_g2701</name>
</gene>
<dbReference type="PANTHER" id="PTHR21575:SF12">
    <property type="entry name" value="PROTEIN HID1"/>
    <property type="match status" value="1"/>
</dbReference>
<dbReference type="Pfam" id="PF09742">
    <property type="entry name" value="Dymeclin"/>
    <property type="match status" value="1"/>
</dbReference>
<proteinExistence type="predicted"/>
<sequence>MGNSASREKFLSATNSLISSTVSSSDGEFWDELWKLGTSVEEVFQVLTPTKIRSIRARQFPNLTTLFTQAVAQLCQIVETPYNIYFDQALNCVRVLTRLVPFLLEDVGTDYSPPDGEAESEPLSGEQVREIRRQVEVLCWGVAAPASPAASPAGSPQQPEGGQEDGREPLALLSVHAAMHMLFLPQFTCDYFEENDEEDDEPEAAPMDPKLSVQLGNLPDDAADGSPPPPPPPSAPSSTTPLPSTPPTSPHAAPASDLRSRLAVPFPSSDAPVAAAGGSRRAVSLAPSPPSIIWHFGPGVYRSAKQLKQEELLTKKKGVEAAEAAAAEAQEVLNDKKRSKAKVKDERESDRQNKALEKATAANSAYDKNRVEVLRLLLAVCSEQLFLPPAVPNAPPPTMRWMAVACGADAPNASTLFFSLLNTVLSFDPVGIGIPYGGVVGTSVPKKLMELSAQVLVVLLDFGRRGQADGPTDVKTGYPLVDPEDSARPGYNVFRTLLARLHGEYELTFCFEGFTRLLNNVHESNNTYLPGSVSGIECYQEVLILLWKFLEENSAFLDHVLSDDSSCDVNELVVPICYLMYEARRDESRTGLVHICTFILLKLSGNREFGVQLNKPFRKHLPIQLPLFQGGHCDLVVVVLNKMVTDGCSGIQYGRAASEASARAKRAQKGASGGTN</sequence>
<organism evidence="2 3">
    <name type="scientific">Tetraparma gracilis</name>
    <dbReference type="NCBI Taxonomy" id="2962635"/>
    <lineage>
        <taxon>Eukaryota</taxon>
        <taxon>Sar</taxon>
        <taxon>Stramenopiles</taxon>
        <taxon>Ochrophyta</taxon>
        <taxon>Bolidophyceae</taxon>
        <taxon>Parmales</taxon>
        <taxon>Triparmaceae</taxon>
        <taxon>Tetraparma</taxon>
    </lineage>
</organism>
<feature type="compositionally biased region" description="Pro residues" evidence="1">
    <location>
        <begin position="226"/>
        <end position="235"/>
    </location>
</feature>
<feature type="compositionally biased region" description="Acidic residues" evidence="1">
    <location>
        <begin position="194"/>
        <end position="203"/>
    </location>
</feature>
<keyword evidence="3" id="KW-1185">Reference proteome</keyword>
<name>A0ABQ6MYE6_9STRA</name>
<feature type="compositionally biased region" description="Basic and acidic residues" evidence="1">
    <location>
        <begin position="342"/>
        <end position="357"/>
    </location>
</feature>
<feature type="region of interest" description="Disordered" evidence="1">
    <location>
        <begin position="146"/>
        <end position="166"/>
    </location>
</feature>
<dbReference type="InterPro" id="IPR026705">
    <property type="entry name" value="Hid-1/Ecm30"/>
</dbReference>
<protein>
    <submittedName>
        <fullName evidence="2">Uncharacterized protein</fullName>
    </submittedName>
</protein>